<dbReference type="InterPro" id="IPR029068">
    <property type="entry name" value="Glyas_Bleomycin-R_OHBP_Dase"/>
</dbReference>
<dbReference type="OrthoDB" id="9806473at2"/>
<evidence type="ECO:0000313" key="2">
    <source>
        <dbReference type="EMBL" id="ADB15470.1"/>
    </source>
</evidence>
<dbReference type="PANTHER" id="PTHR33990">
    <property type="entry name" value="PROTEIN YJDN-RELATED"/>
    <property type="match status" value="1"/>
</dbReference>
<reference evidence="2 3" key="1">
    <citation type="journal article" date="2009" name="Stand. Genomic Sci.">
        <title>Complete genome sequence of Pirellula staleyi type strain (ATCC 27377).</title>
        <authorList>
            <person name="Clum A."/>
            <person name="Tindall B.J."/>
            <person name="Sikorski J."/>
            <person name="Ivanova N."/>
            <person name="Mavrommatis K."/>
            <person name="Lucas S."/>
            <person name="Glavina del Rio T."/>
            <person name="Nolan M."/>
            <person name="Chen F."/>
            <person name="Tice H."/>
            <person name="Pitluck S."/>
            <person name="Cheng J.F."/>
            <person name="Chertkov O."/>
            <person name="Brettin T."/>
            <person name="Han C."/>
            <person name="Detter J.C."/>
            <person name="Kuske C."/>
            <person name="Bruce D."/>
            <person name="Goodwin L."/>
            <person name="Ovchinikova G."/>
            <person name="Pati A."/>
            <person name="Mikhailova N."/>
            <person name="Chen A."/>
            <person name="Palaniappan K."/>
            <person name="Land M."/>
            <person name="Hauser L."/>
            <person name="Chang Y.J."/>
            <person name="Jeffries C.D."/>
            <person name="Chain P."/>
            <person name="Rohde M."/>
            <person name="Goker M."/>
            <person name="Bristow J."/>
            <person name="Eisen J.A."/>
            <person name="Markowitz V."/>
            <person name="Hugenholtz P."/>
            <person name="Kyrpides N.C."/>
            <person name="Klenk H.P."/>
            <person name="Lapidus A."/>
        </authorList>
    </citation>
    <scope>NUCLEOTIDE SEQUENCE [LARGE SCALE GENOMIC DNA]</scope>
    <source>
        <strain evidence="3">ATCC 27377 / DSM 6068 / ICPB 4128</strain>
    </source>
</reference>
<gene>
    <name evidence="2" type="ordered locus">Psta_0785</name>
</gene>
<dbReference type="eggNOG" id="COG2764">
    <property type="taxonomic scope" value="Bacteria"/>
</dbReference>
<name>D2R692_PIRSD</name>
<dbReference type="PANTHER" id="PTHR33990:SF1">
    <property type="entry name" value="PROTEIN YJDN"/>
    <property type="match status" value="1"/>
</dbReference>
<dbReference type="Proteomes" id="UP000001887">
    <property type="component" value="Chromosome"/>
</dbReference>
<keyword evidence="3" id="KW-1185">Reference proteome</keyword>
<keyword evidence="2" id="KW-0808">Transferase</keyword>
<accession>D2R692</accession>
<dbReference type="Pfam" id="PF06983">
    <property type="entry name" value="3-dmu-9_3-mt"/>
    <property type="match status" value="1"/>
</dbReference>
<keyword evidence="2" id="KW-0489">Methyltransferase</keyword>
<dbReference type="AlphaFoldDB" id="D2R692"/>
<dbReference type="EMBL" id="CP001848">
    <property type="protein sequence ID" value="ADB15470.1"/>
    <property type="molecule type" value="Genomic_DNA"/>
</dbReference>
<evidence type="ECO:0000313" key="3">
    <source>
        <dbReference type="Proteomes" id="UP000001887"/>
    </source>
</evidence>
<protein>
    <submittedName>
        <fullName evidence="2">3-demethylubiquinone-9 3-methyltransferase</fullName>
    </submittedName>
</protein>
<keyword evidence="2" id="KW-0830">Ubiquinone</keyword>
<evidence type="ECO:0000259" key="1">
    <source>
        <dbReference type="Pfam" id="PF06983"/>
    </source>
</evidence>
<dbReference type="GO" id="GO:0032259">
    <property type="term" value="P:methylation"/>
    <property type="evidence" value="ECO:0007669"/>
    <property type="project" value="UniProtKB-KW"/>
</dbReference>
<proteinExistence type="predicted"/>
<dbReference type="SUPFAM" id="SSF54593">
    <property type="entry name" value="Glyoxalase/Bleomycin resistance protein/Dihydroxybiphenyl dioxygenase"/>
    <property type="match status" value="1"/>
</dbReference>
<dbReference type="KEGG" id="psl:Psta_0785"/>
<dbReference type="Gene3D" id="3.10.180.10">
    <property type="entry name" value="2,3-Dihydroxybiphenyl 1,2-Dioxygenase, domain 1"/>
    <property type="match status" value="1"/>
</dbReference>
<dbReference type="HOGENOM" id="CLU_046006_17_1_0"/>
<dbReference type="STRING" id="530564.Psta_0785"/>
<organism evidence="2 3">
    <name type="scientific">Pirellula staleyi (strain ATCC 27377 / DSM 6068 / ICPB 4128)</name>
    <name type="common">Pirella staleyi</name>
    <dbReference type="NCBI Taxonomy" id="530564"/>
    <lineage>
        <taxon>Bacteria</taxon>
        <taxon>Pseudomonadati</taxon>
        <taxon>Planctomycetota</taxon>
        <taxon>Planctomycetia</taxon>
        <taxon>Pirellulales</taxon>
        <taxon>Pirellulaceae</taxon>
        <taxon>Pirellula</taxon>
    </lineage>
</organism>
<dbReference type="CDD" id="cd06588">
    <property type="entry name" value="PhnB_like"/>
    <property type="match status" value="1"/>
</dbReference>
<dbReference type="GO" id="GO:0008168">
    <property type="term" value="F:methyltransferase activity"/>
    <property type="evidence" value="ECO:0007669"/>
    <property type="project" value="UniProtKB-KW"/>
</dbReference>
<feature type="domain" description="PhnB-like" evidence="1">
    <location>
        <begin position="5"/>
        <end position="135"/>
    </location>
</feature>
<sequence length="146" mass="15951">MSETSIIPYLFFGGRAEEALDFYTKQLGAKVDMVMRFSESPVAAPPGMLQDGFENKVMHASFQIHGITLFASDGCDDKSTFSGFRLALTLPTAAEVTKAFNALAEGGKVDMPLVETFWSPLYGQVTDKFNLGWMLMVPTPPMPPTS</sequence>
<dbReference type="InterPro" id="IPR028973">
    <property type="entry name" value="PhnB-like"/>
</dbReference>